<dbReference type="VEuPathDB" id="FungiDB:ASPBRDRAFT_332533"/>
<sequence length="184" mass="19815">MCQSMAAACILACGTGVLIAACPVTGGIPALYNHSSMQWLKAVFFGEIYNLVSSQTRRITSYSSACILSHYPYLALQLRAWTSLPHPAAEYPSFTLKRPFLPRRMSPADSIREILLGSSGSGRDLQDLTFDRSLGRSSQPEGIADRRGSGSRASKLPGSPPVSPEAMLDRSQSMIDGVSCICLI</sequence>
<feature type="region of interest" description="Disordered" evidence="1">
    <location>
        <begin position="130"/>
        <end position="169"/>
    </location>
</feature>
<keyword evidence="2" id="KW-0732">Signal</keyword>
<dbReference type="EMBL" id="KV878693">
    <property type="protein sequence ID" value="OJJ67554.1"/>
    <property type="molecule type" value="Genomic_DNA"/>
</dbReference>
<dbReference type="RefSeq" id="XP_067474803.1">
    <property type="nucleotide sequence ID" value="XM_067623099.1"/>
</dbReference>
<evidence type="ECO:0000256" key="2">
    <source>
        <dbReference type="SAM" id="SignalP"/>
    </source>
</evidence>
<feature type="signal peptide" evidence="2">
    <location>
        <begin position="1"/>
        <end position="20"/>
    </location>
</feature>
<reference evidence="4" key="1">
    <citation type="journal article" date="2017" name="Genome Biol.">
        <title>Comparative genomics reveals high biological diversity and specific adaptations in the industrially and medically important fungal genus Aspergillus.</title>
        <authorList>
            <person name="de Vries R.P."/>
            <person name="Riley R."/>
            <person name="Wiebenga A."/>
            <person name="Aguilar-Osorio G."/>
            <person name="Amillis S."/>
            <person name="Uchima C.A."/>
            <person name="Anderluh G."/>
            <person name="Asadollahi M."/>
            <person name="Askin M."/>
            <person name="Barry K."/>
            <person name="Battaglia E."/>
            <person name="Bayram O."/>
            <person name="Benocci T."/>
            <person name="Braus-Stromeyer S.A."/>
            <person name="Caldana C."/>
            <person name="Canovas D."/>
            <person name="Cerqueira G.C."/>
            <person name="Chen F."/>
            <person name="Chen W."/>
            <person name="Choi C."/>
            <person name="Clum A."/>
            <person name="Dos Santos R.A."/>
            <person name="Damasio A.R."/>
            <person name="Diallinas G."/>
            <person name="Emri T."/>
            <person name="Fekete E."/>
            <person name="Flipphi M."/>
            <person name="Freyberg S."/>
            <person name="Gallo A."/>
            <person name="Gournas C."/>
            <person name="Habgood R."/>
            <person name="Hainaut M."/>
            <person name="Harispe M.L."/>
            <person name="Henrissat B."/>
            <person name="Hilden K.S."/>
            <person name="Hope R."/>
            <person name="Hossain A."/>
            <person name="Karabika E."/>
            <person name="Karaffa L."/>
            <person name="Karanyi Z."/>
            <person name="Krasevec N."/>
            <person name="Kuo A."/>
            <person name="Kusch H."/>
            <person name="LaButti K."/>
            <person name="Lagendijk E.L."/>
            <person name="Lapidus A."/>
            <person name="Levasseur A."/>
            <person name="Lindquist E."/>
            <person name="Lipzen A."/>
            <person name="Logrieco A.F."/>
            <person name="MacCabe A."/>
            <person name="Maekelae M.R."/>
            <person name="Malavazi I."/>
            <person name="Melin P."/>
            <person name="Meyer V."/>
            <person name="Mielnichuk N."/>
            <person name="Miskei M."/>
            <person name="Molnar A.P."/>
            <person name="Mule G."/>
            <person name="Ngan C.Y."/>
            <person name="Orejas M."/>
            <person name="Orosz E."/>
            <person name="Ouedraogo J.P."/>
            <person name="Overkamp K.M."/>
            <person name="Park H.-S."/>
            <person name="Perrone G."/>
            <person name="Piumi F."/>
            <person name="Punt P.J."/>
            <person name="Ram A.F."/>
            <person name="Ramon A."/>
            <person name="Rauscher S."/>
            <person name="Record E."/>
            <person name="Riano-Pachon D.M."/>
            <person name="Robert V."/>
            <person name="Roehrig J."/>
            <person name="Ruller R."/>
            <person name="Salamov A."/>
            <person name="Salih N.S."/>
            <person name="Samson R.A."/>
            <person name="Sandor E."/>
            <person name="Sanguinetti M."/>
            <person name="Schuetze T."/>
            <person name="Sepcic K."/>
            <person name="Shelest E."/>
            <person name="Sherlock G."/>
            <person name="Sophianopoulou V."/>
            <person name="Squina F.M."/>
            <person name="Sun H."/>
            <person name="Susca A."/>
            <person name="Todd R.B."/>
            <person name="Tsang A."/>
            <person name="Unkles S.E."/>
            <person name="van de Wiele N."/>
            <person name="van Rossen-Uffink D."/>
            <person name="Oliveira J.V."/>
            <person name="Vesth T.C."/>
            <person name="Visser J."/>
            <person name="Yu J.-H."/>
            <person name="Zhou M."/>
            <person name="Andersen M.R."/>
            <person name="Archer D.B."/>
            <person name="Baker S.E."/>
            <person name="Benoit I."/>
            <person name="Brakhage A.A."/>
            <person name="Braus G.H."/>
            <person name="Fischer R."/>
            <person name="Frisvad J.C."/>
            <person name="Goldman G.H."/>
            <person name="Houbraken J."/>
            <person name="Oakley B."/>
            <person name="Pocsi I."/>
            <person name="Scazzocchio C."/>
            <person name="Seiboth B."/>
            <person name="vanKuyk P.A."/>
            <person name="Wortman J."/>
            <person name="Dyer P.S."/>
            <person name="Grigoriev I.V."/>
        </authorList>
    </citation>
    <scope>NUCLEOTIDE SEQUENCE [LARGE SCALE GENOMIC DNA]</scope>
    <source>
        <strain evidence="4">CBS 101740 / IMI 381727 / IBT 21946</strain>
    </source>
</reference>
<evidence type="ECO:0000313" key="4">
    <source>
        <dbReference type="Proteomes" id="UP000184499"/>
    </source>
</evidence>
<protein>
    <submittedName>
        <fullName evidence="3">Uncharacterized protein</fullName>
    </submittedName>
</protein>
<dbReference type="GeneID" id="93575587"/>
<dbReference type="AlphaFoldDB" id="A0A1L9U7B1"/>
<evidence type="ECO:0000256" key="1">
    <source>
        <dbReference type="SAM" id="MobiDB-lite"/>
    </source>
</evidence>
<gene>
    <name evidence="3" type="ORF">ASPBRDRAFT_332533</name>
</gene>
<dbReference type="Proteomes" id="UP000184499">
    <property type="component" value="Unassembled WGS sequence"/>
</dbReference>
<keyword evidence="4" id="KW-1185">Reference proteome</keyword>
<evidence type="ECO:0000313" key="3">
    <source>
        <dbReference type="EMBL" id="OJJ67554.1"/>
    </source>
</evidence>
<feature type="chain" id="PRO_5009887729" evidence="2">
    <location>
        <begin position="21"/>
        <end position="184"/>
    </location>
</feature>
<name>A0A1L9U7B1_ASPBC</name>
<accession>A0A1L9U7B1</accession>
<proteinExistence type="predicted"/>
<organism evidence="3 4">
    <name type="scientific">Aspergillus brasiliensis (strain CBS 101740 / IMI 381727 / IBT 21946)</name>
    <dbReference type="NCBI Taxonomy" id="767769"/>
    <lineage>
        <taxon>Eukaryota</taxon>
        <taxon>Fungi</taxon>
        <taxon>Dikarya</taxon>
        <taxon>Ascomycota</taxon>
        <taxon>Pezizomycotina</taxon>
        <taxon>Eurotiomycetes</taxon>
        <taxon>Eurotiomycetidae</taxon>
        <taxon>Eurotiales</taxon>
        <taxon>Aspergillaceae</taxon>
        <taxon>Aspergillus</taxon>
        <taxon>Aspergillus subgen. Circumdati</taxon>
    </lineage>
</organism>